<proteinExistence type="predicted"/>
<dbReference type="Proteomes" id="UP000428333">
    <property type="component" value="Linkage Group LG12"/>
</dbReference>
<dbReference type="OrthoDB" id="10261904at2759"/>
<keyword evidence="1" id="KW-0547">Nucleotide-binding</keyword>
<protein>
    <submittedName>
        <fullName evidence="5">Uncharacterized protein</fullName>
    </submittedName>
</protein>
<feature type="non-terminal residue" evidence="5">
    <location>
        <position position="1"/>
    </location>
</feature>
<keyword evidence="2" id="KW-0378">Hydrolase</keyword>
<dbReference type="GO" id="GO:0005524">
    <property type="term" value="F:ATP binding"/>
    <property type="evidence" value="ECO:0007669"/>
    <property type="project" value="UniProtKB-KW"/>
</dbReference>
<dbReference type="EMBL" id="QEFC01003508">
    <property type="protein sequence ID" value="KAE9447532.1"/>
    <property type="molecule type" value="Genomic_DNA"/>
</dbReference>
<keyword evidence="4" id="KW-0067">ATP-binding</keyword>
<dbReference type="PANTHER" id="PTHR47959:SF24">
    <property type="entry name" value="ATP-DEPENDENT RNA HELICASE"/>
    <property type="match status" value="1"/>
</dbReference>
<gene>
    <name evidence="5" type="ORF">C3L33_20582</name>
</gene>
<dbReference type="PANTHER" id="PTHR47959">
    <property type="entry name" value="ATP-DEPENDENT RNA HELICASE RHLE-RELATED"/>
    <property type="match status" value="1"/>
</dbReference>
<organism evidence="5 6">
    <name type="scientific">Rhododendron williamsianum</name>
    <dbReference type="NCBI Taxonomy" id="262921"/>
    <lineage>
        <taxon>Eukaryota</taxon>
        <taxon>Viridiplantae</taxon>
        <taxon>Streptophyta</taxon>
        <taxon>Embryophyta</taxon>
        <taxon>Tracheophyta</taxon>
        <taxon>Spermatophyta</taxon>
        <taxon>Magnoliopsida</taxon>
        <taxon>eudicotyledons</taxon>
        <taxon>Gunneridae</taxon>
        <taxon>Pentapetalae</taxon>
        <taxon>asterids</taxon>
        <taxon>Ericales</taxon>
        <taxon>Ericaceae</taxon>
        <taxon>Ericoideae</taxon>
        <taxon>Rhodoreae</taxon>
        <taxon>Rhododendron</taxon>
    </lineage>
</organism>
<dbReference type="Gene3D" id="3.40.50.300">
    <property type="entry name" value="P-loop containing nucleotide triphosphate hydrolases"/>
    <property type="match status" value="1"/>
</dbReference>
<reference evidence="5 6" key="1">
    <citation type="journal article" date="2019" name="Genome Biol. Evol.">
        <title>The Rhododendron genome and chromosomal organization provide insight into shared whole-genome duplications across the heath family (Ericaceae).</title>
        <authorList>
            <person name="Soza V.L."/>
            <person name="Lindsley D."/>
            <person name="Waalkes A."/>
            <person name="Ramage E."/>
            <person name="Patwardhan R.P."/>
            <person name="Burton J.N."/>
            <person name="Adey A."/>
            <person name="Kumar A."/>
            <person name="Qiu R."/>
            <person name="Shendure J."/>
            <person name="Hall B."/>
        </authorList>
    </citation>
    <scope>NUCLEOTIDE SEQUENCE [LARGE SCALE GENOMIC DNA]</scope>
    <source>
        <strain evidence="5">RSF 1966-606</strain>
    </source>
</reference>
<dbReference type="InterPro" id="IPR050079">
    <property type="entry name" value="DEAD_box_RNA_helicase"/>
</dbReference>
<name>A0A6A4KR08_9ERIC</name>
<dbReference type="GO" id="GO:0005829">
    <property type="term" value="C:cytosol"/>
    <property type="evidence" value="ECO:0007669"/>
    <property type="project" value="TreeGrafter"/>
</dbReference>
<keyword evidence="6" id="KW-1185">Reference proteome</keyword>
<sequence>MAEDEQVQLVKSFNDLGLCEGIQRACLRNPVKIEAASKYSTVGILKQQYLFVPWVHKDCYLVDLLTEMSGSTSMVFTRTSDSTYLLAQRLRNLGLKAIPIYGQMSQAKGLGALKKFKAGKSVNVNPWASLLKTLQIFPAQEEEVLLLLERVSDARRISQTEARAMNHLEEELLGLEQEKCHHCMVFSHPAKACPKGYVEAEMCNAWICALAQTRTGI</sequence>
<dbReference type="AlphaFoldDB" id="A0A6A4KR08"/>
<evidence type="ECO:0000256" key="1">
    <source>
        <dbReference type="ARBA" id="ARBA00022741"/>
    </source>
</evidence>
<accession>A0A6A4KR08</accession>
<evidence type="ECO:0000313" key="6">
    <source>
        <dbReference type="Proteomes" id="UP000428333"/>
    </source>
</evidence>
<dbReference type="InterPro" id="IPR027417">
    <property type="entry name" value="P-loop_NTPase"/>
</dbReference>
<evidence type="ECO:0000256" key="4">
    <source>
        <dbReference type="ARBA" id="ARBA00022840"/>
    </source>
</evidence>
<dbReference type="SUPFAM" id="SSF52540">
    <property type="entry name" value="P-loop containing nucleoside triphosphate hydrolases"/>
    <property type="match status" value="1"/>
</dbReference>
<evidence type="ECO:0000313" key="5">
    <source>
        <dbReference type="EMBL" id="KAE9447532.1"/>
    </source>
</evidence>
<keyword evidence="3" id="KW-0347">Helicase</keyword>
<dbReference type="GO" id="GO:0016787">
    <property type="term" value="F:hydrolase activity"/>
    <property type="evidence" value="ECO:0007669"/>
    <property type="project" value="UniProtKB-KW"/>
</dbReference>
<evidence type="ECO:0000256" key="3">
    <source>
        <dbReference type="ARBA" id="ARBA00022806"/>
    </source>
</evidence>
<evidence type="ECO:0000256" key="2">
    <source>
        <dbReference type="ARBA" id="ARBA00022801"/>
    </source>
</evidence>
<comment type="caution">
    <text evidence="5">The sequence shown here is derived from an EMBL/GenBank/DDBJ whole genome shotgun (WGS) entry which is preliminary data.</text>
</comment>
<dbReference type="GO" id="GO:0003724">
    <property type="term" value="F:RNA helicase activity"/>
    <property type="evidence" value="ECO:0007669"/>
    <property type="project" value="TreeGrafter"/>
</dbReference>